<evidence type="ECO:0000313" key="4">
    <source>
        <dbReference type="Proteomes" id="UP001307849"/>
    </source>
</evidence>
<keyword evidence="2" id="KW-0472">Membrane</keyword>
<dbReference type="Proteomes" id="UP001307849">
    <property type="component" value="Unassembled WGS sequence"/>
</dbReference>
<proteinExistence type="predicted"/>
<name>A0AAN8NF83_9PEZI</name>
<evidence type="ECO:0000313" key="3">
    <source>
        <dbReference type="EMBL" id="KAK6497235.1"/>
    </source>
</evidence>
<organism evidence="3 4">
    <name type="scientific">Arthrobotrys conoides</name>
    <dbReference type="NCBI Taxonomy" id="74498"/>
    <lineage>
        <taxon>Eukaryota</taxon>
        <taxon>Fungi</taxon>
        <taxon>Dikarya</taxon>
        <taxon>Ascomycota</taxon>
        <taxon>Pezizomycotina</taxon>
        <taxon>Orbiliomycetes</taxon>
        <taxon>Orbiliales</taxon>
        <taxon>Orbiliaceae</taxon>
        <taxon>Arthrobotrys</taxon>
    </lineage>
</organism>
<sequence length="301" mass="32466">MVGSHDSTSTQAPTVVASASSAQSSFGMTSPPPAYITGNSRPRPPCSHLDNFEIEDPPFPSFKMVKTYITLTTNDIRILTALTGVHYLFKLWWIICILIGVFTPQRLPISSISTRKPKAQSPVLKSGMTLDFDVGRGNNGSGSGIGDGAHNTNKTGMNRFKKIGLRGGETGGDNNIALKMAVAAIVFTFIMSLVKICILQRIKAKGKYNTGMDGRRGTRGGGDNERESNETGRKGGVQKEKYVLGVWWEKYVNLGHWVGVVDEVLGLILTVCLMQGRESMKTLVMAQVARINSGAGISARG</sequence>
<dbReference type="EMBL" id="JAVHJM010000015">
    <property type="protein sequence ID" value="KAK6497235.1"/>
    <property type="molecule type" value="Genomic_DNA"/>
</dbReference>
<evidence type="ECO:0000256" key="2">
    <source>
        <dbReference type="SAM" id="Phobius"/>
    </source>
</evidence>
<accession>A0AAN8NF83</accession>
<evidence type="ECO:0000256" key="1">
    <source>
        <dbReference type="SAM" id="MobiDB-lite"/>
    </source>
</evidence>
<keyword evidence="2" id="KW-1133">Transmembrane helix</keyword>
<protein>
    <submittedName>
        <fullName evidence="3">Uncharacterized protein</fullName>
    </submittedName>
</protein>
<gene>
    <name evidence="3" type="ORF">TWF506_004708</name>
</gene>
<comment type="caution">
    <text evidence="3">The sequence shown here is derived from an EMBL/GenBank/DDBJ whole genome shotgun (WGS) entry which is preliminary data.</text>
</comment>
<feature type="transmembrane region" description="Helical" evidence="2">
    <location>
        <begin position="87"/>
        <end position="107"/>
    </location>
</feature>
<feature type="transmembrane region" description="Helical" evidence="2">
    <location>
        <begin position="176"/>
        <end position="198"/>
    </location>
</feature>
<feature type="region of interest" description="Disordered" evidence="1">
    <location>
        <begin position="209"/>
        <end position="234"/>
    </location>
</feature>
<reference evidence="3 4" key="1">
    <citation type="submission" date="2019-10" db="EMBL/GenBank/DDBJ databases">
        <authorList>
            <person name="Palmer J.M."/>
        </authorList>
    </citation>
    <scope>NUCLEOTIDE SEQUENCE [LARGE SCALE GENOMIC DNA]</scope>
    <source>
        <strain evidence="3 4">TWF506</strain>
    </source>
</reference>
<keyword evidence="2" id="KW-0812">Transmembrane</keyword>
<dbReference type="AlphaFoldDB" id="A0AAN8NF83"/>
<feature type="compositionally biased region" description="Basic and acidic residues" evidence="1">
    <location>
        <begin position="222"/>
        <end position="234"/>
    </location>
</feature>
<keyword evidence="4" id="KW-1185">Reference proteome</keyword>